<evidence type="ECO:0000259" key="7">
    <source>
        <dbReference type="PROSITE" id="PS52004"/>
    </source>
</evidence>
<dbReference type="PANTHER" id="PTHR43775:SF40">
    <property type="entry name" value="NORSOLORINIC ACID SYNTHASE STCA"/>
    <property type="match status" value="1"/>
</dbReference>
<sequence length="2501" mass="270920">MAQHHRIYLFGDQTYDVDAPLRELLHHSDPILTAFFERALHVLRLEIGQLPSELRCEFPRFSSIADLISRRGDTRLHPGLEMALVLIYQLGSFIRWVHFTDSSSGLCTGAFAAAAVSCSRSLVELLPIAVQTVLVAFRTGLCAGRIGNCIEPTSTGSREWSILVAGMDSQTVEDALAQFSATKSLPRMSRPYISAYAPNGLTVSGPPSILAELRQSSAFARVACKSIPIHAPYHAPLLFAKDDIDEIVDTAINGNWASYIAQLPVISSTTGRLIWAGNFRALLQSAIEDVLLQPIHWLKVQGGMKSTLPSMSMVKYEVIPIATQADPLLSRALQQPIMNPIPALSEKQQDPPTPNNRAKIAIVGMSGRFPGANNTEALWELLSQGLDLCKEVPANRWNINTHVDPTGKRKNTSKIRWGCWLDNPELFDARFFNMSPREAPQVDPAQRIALLTAFEAIEQAGIVPGRTPSTQQDRVGVFFGTTSNDWCETNSGQDIDTYYIPGANRAFIPGRINYVFKFSGPSYSTDTACSSSLAAIHLACNSLWQGDIDTAIAGGTNCLTNPDMTAGLDRGHFLSPTGNCKTFDDTADGYCRGEGVATVVLKRLDDALADHDPILGLILGAYTNHSAEAESITRPHVGAQKAIFEHILNQSGVHPYDVDYIEMHGTGTQAGDSREMASVLGTFAPHATGTQKRRDEQPLYLGAVKSNIGHGESVSGVTALTKVLLMMQKNMIPPHCGVKTRLNRKFPTDLAERNVHIPFEAHVWPRRHDQRGRRVLINNFSAAGGNSSILVEDAPVPTPLDCTDPRSSHVVTLSAKCPSSLKGNVESLLRYLGNLSGSDDMAATLSQLSYTTTARRIHHPHRVAVTGSTMADITSNLQLVLEEGSAFPRSGPCPTAIFTFTGQGAQYPGMGEQLFNTLSLFRSELRRFDRLAQGMGFPSFLPIFLSGSGSRLDDFTPTVVQLANTCMQIALARLWSSWGIKPSAVVGHSLGEYAALNTAGVLSDADTIFLVGRRAQLLEEKCQRGTHAMLAVLAPTSLINPVLLDSNVEIACINAPEETVLAGPAAQIAAIRQKLTAQNVKCTLLQVPFAFHSSQVDPILKDFELSAKGVTFRAPSIPVISPLLGTAISDLGTFNPEYLARHCREPVNMLQGLQRASAANIITSKSIVIEFGPHPVVSGMVRSCLGNGITCLSTLRRNRDPWTILADSIAALYRAGADINWSEYHRDFNAAQRVLPLPSYAWDLKPYWIEYKNDWALYKGDLAPDGNAAPVKTVQAPPPPPPPTTTTLHQLVEEKSDSEKFVVIYESDVSRPDLNPLVQGHKVEGLGLCTPSVYADIGFTLGNYFLDRFSQQLREGSDKVVDVTDMVIEKALIAENAGPQLLRVAAELDWSSKEAAVRYYSVDLNHVETIQHAHCRIRFSDKSTFNSLAKDVSTVRTHIETMRENSCKGAIFRFNGPMAYNMVQALAEFHPDYRCIDETILDNETLEAASLVSFGDVKKGGNFHTHPGFIDGLTQSGGFVMNANTKTNLGVEVFVNHGWDSFQLYESVTDDRQYQTYIQMKPAQSSQWKGDVVILSGDRLIGSVTGLTLQGVPRRILRYILKGSAKPSKASRTDSVPLKAPPQPVEKKSSERKNGPPNAERVFAAESVALPAPAVKPQTHNSALAQALSIISEQSNVPITELTDDAAFADIGIDSLLALTITSAFSEELDLDLDSSFFIEQPTVADLKNFFGSCSSSSPHTEVVIPAVIPQVEFRSMVQQPVAVPSTDMGVVPDMLSQGLQINPSTDNHNIFQSAIRIIADESGVNADDLTGETVFADIGIDSLLALVIGSRLSEELGLDTDAESFFQNCVTLQDLQNFLQDCSGSPSLQVHSQPSATQTTIVSPLAKQAAFPQVSQSSPDTMALQTPAQSEPSPPMIAQSTPSSEPGPSFLEVLQIISEESGVNVSDLSDETVFADIGVDSLLALVIGSRIREELLWDLDVESMLISYPTVGDLKSQMGGRGLVYQAGQNLSNSSISTLSSSYPSSDSVSSVAETPQSELSAPELEPCIPYASSVVLQGSPRNAEKILFLFPDGSGSATSYASLPRIAANVAVIGLNSPFLKKDVEVHCTVDELVGSYLQEIRKRQSTGPYHLAGWSAGGILAYRAAQMLLARGEQVPSLILLDAPPPMGLGKLPQHFFDHCDAMGIFGQEGRAPEWLIPHFKKTNAILSGYYATPFAAGRGPGRTGIIWASQSVFDTKRCARPAPHPDDTEDMKFLTEARTDFSSGIWGSLFPGSEVVVNKVDGADHFSMMQEQHSRSSKPRYQNIFLLGTIMRLPLSALVLLVSAAAIGAAPLQPDGLKERAALPEPSASPSLVKRFQSLENGLQFYSALAFDHTTVQSVTLSEANNGGQVPPHGLAYSAGSTAEVAIMAADGLNDGTFATGSFAVGGVHFWWTINTGRWWNVNGLLHHVGTDVLAVMMSDAIQTMAEENNSQLSWTLHNTDPDGENAYMGKIVLGCY</sequence>
<dbReference type="InterPro" id="IPR029058">
    <property type="entry name" value="AB_hydrolase_fold"/>
</dbReference>
<feature type="region of interest" description="Disordered" evidence="5">
    <location>
        <begin position="1607"/>
        <end position="1638"/>
    </location>
</feature>
<feature type="compositionally biased region" description="Polar residues" evidence="5">
    <location>
        <begin position="1896"/>
        <end position="1912"/>
    </location>
</feature>
<dbReference type="Pfam" id="PF02801">
    <property type="entry name" value="Ketoacyl-synt_C"/>
    <property type="match status" value="1"/>
</dbReference>
<dbReference type="Gene3D" id="3.40.50.1820">
    <property type="entry name" value="alpha/beta hydrolase"/>
    <property type="match status" value="1"/>
</dbReference>
<protein>
    <recommendedName>
        <fullName evidence="11">Polyketide synthase</fullName>
    </recommendedName>
</protein>
<dbReference type="GO" id="GO:0004312">
    <property type="term" value="F:fatty acid synthase activity"/>
    <property type="evidence" value="ECO:0007669"/>
    <property type="project" value="TreeGrafter"/>
</dbReference>
<dbReference type="FunFam" id="1.10.1200.10:FF:000011">
    <property type="entry name" value="Sterigmatocystin biosynthesis polyketide synthase"/>
    <property type="match status" value="1"/>
</dbReference>
<dbReference type="InterPro" id="IPR020806">
    <property type="entry name" value="PKS_PP-bd"/>
</dbReference>
<dbReference type="InterPro" id="IPR001031">
    <property type="entry name" value="Thioesterase"/>
</dbReference>
<comment type="caution">
    <text evidence="9">The sequence shown here is derived from an EMBL/GenBank/DDBJ whole genome shotgun (WGS) entry which is preliminary data.</text>
</comment>
<dbReference type="EMBL" id="JACBAE010001393">
    <property type="protein sequence ID" value="KAF7157261.1"/>
    <property type="molecule type" value="Genomic_DNA"/>
</dbReference>
<dbReference type="PROSITE" id="PS00606">
    <property type="entry name" value="KS3_1"/>
    <property type="match status" value="1"/>
</dbReference>
<dbReference type="SUPFAM" id="SSF53474">
    <property type="entry name" value="alpha/beta-Hydrolases"/>
    <property type="match status" value="1"/>
</dbReference>
<dbReference type="InterPro" id="IPR001227">
    <property type="entry name" value="Ac_transferase_dom_sf"/>
</dbReference>
<dbReference type="PROSITE" id="PS50075">
    <property type="entry name" value="CARRIER"/>
    <property type="match status" value="3"/>
</dbReference>
<dbReference type="InterPro" id="IPR032088">
    <property type="entry name" value="SAT"/>
</dbReference>
<dbReference type="Gene3D" id="1.10.1200.10">
    <property type="entry name" value="ACP-like"/>
    <property type="match status" value="3"/>
</dbReference>
<dbReference type="InterPro" id="IPR014043">
    <property type="entry name" value="Acyl_transferase_dom"/>
</dbReference>
<dbReference type="SUPFAM" id="SSF47336">
    <property type="entry name" value="ACP-like"/>
    <property type="match status" value="3"/>
</dbReference>
<feature type="compositionally biased region" description="Basic and acidic residues" evidence="5">
    <location>
        <begin position="1625"/>
        <end position="1634"/>
    </location>
</feature>
<dbReference type="Pfam" id="PF00550">
    <property type="entry name" value="PP-binding"/>
    <property type="match status" value="3"/>
</dbReference>
<dbReference type="InterPro" id="IPR042104">
    <property type="entry name" value="PKS_dehydratase_sf"/>
</dbReference>
<dbReference type="GO" id="GO:0031177">
    <property type="term" value="F:phosphopantetheine binding"/>
    <property type="evidence" value="ECO:0007669"/>
    <property type="project" value="InterPro"/>
</dbReference>
<keyword evidence="3" id="KW-0808">Transferase</keyword>
<feature type="domain" description="Carrier" evidence="6">
    <location>
        <begin position="1928"/>
        <end position="2003"/>
    </location>
</feature>
<dbReference type="SUPFAM" id="SSF52151">
    <property type="entry name" value="FabD/lysophospholipase-like"/>
    <property type="match status" value="1"/>
</dbReference>
<dbReference type="Gene3D" id="3.10.129.110">
    <property type="entry name" value="Polyketide synthase dehydratase"/>
    <property type="match status" value="1"/>
</dbReference>
<feature type="domain" description="Carrier" evidence="6">
    <location>
        <begin position="1658"/>
        <end position="1735"/>
    </location>
</feature>
<evidence type="ECO:0008006" key="11">
    <source>
        <dbReference type="Google" id="ProtNLM"/>
    </source>
</evidence>
<dbReference type="Pfam" id="PF00109">
    <property type="entry name" value="ketoacyl-synt"/>
    <property type="match status" value="1"/>
</dbReference>
<dbReference type="Gene3D" id="3.40.47.10">
    <property type="match status" value="1"/>
</dbReference>
<dbReference type="SUPFAM" id="SSF55048">
    <property type="entry name" value="Probable ACP-binding domain of malonyl-CoA ACP transacylase"/>
    <property type="match status" value="1"/>
</dbReference>
<dbReference type="PROSITE" id="PS52004">
    <property type="entry name" value="KS3_2"/>
    <property type="match status" value="1"/>
</dbReference>
<dbReference type="GO" id="GO:0004315">
    <property type="term" value="F:3-oxoacyl-[acyl-carrier-protein] synthase activity"/>
    <property type="evidence" value="ECO:0007669"/>
    <property type="project" value="InterPro"/>
</dbReference>
<dbReference type="SMART" id="SM00823">
    <property type="entry name" value="PKS_PP"/>
    <property type="match status" value="3"/>
</dbReference>
<dbReference type="InterPro" id="IPR030918">
    <property type="entry name" value="PT_fungal_PKS"/>
</dbReference>
<evidence type="ECO:0000256" key="1">
    <source>
        <dbReference type="ARBA" id="ARBA00022450"/>
    </source>
</evidence>
<name>A0A8H6PM30_9EURO</name>
<dbReference type="InterPro" id="IPR016035">
    <property type="entry name" value="Acyl_Trfase/lysoPLipase"/>
</dbReference>
<keyword evidence="2" id="KW-0597">Phosphoprotein</keyword>
<dbReference type="FunFam" id="3.40.47.10:FF:000031">
    <property type="entry name" value="Sterigmatocystin biosynthesis polyketide synthase"/>
    <property type="match status" value="1"/>
</dbReference>
<feature type="active site" description="Proton acceptor; for dehydratase activity" evidence="4">
    <location>
        <position position="1321"/>
    </location>
</feature>
<feature type="region of interest" description="C-terminal hotdog fold" evidence="4">
    <location>
        <begin position="1448"/>
        <end position="1598"/>
    </location>
</feature>
<dbReference type="InterPro" id="IPR050091">
    <property type="entry name" value="PKS_NRPS_Biosynth_Enz"/>
</dbReference>
<dbReference type="Gene3D" id="3.40.366.10">
    <property type="entry name" value="Malonyl-Coenzyme A Acyl Carrier Protein, domain 2"/>
    <property type="match status" value="2"/>
</dbReference>
<dbReference type="GO" id="GO:0044550">
    <property type="term" value="P:secondary metabolite biosynthetic process"/>
    <property type="evidence" value="ECO:0007669"/>
    <property type="project" value="UniProtKB-ARBA"/>
</dbReference>
<dbReference type="SMART" id="SM00825">
    <property type="entry name" value="PKS_KS"/>
    <property type="match status" value="1"/>
</dbReference>
<dbReference type="Pfam" id="PF22621">
    <property type="entry name" value="CurL-like_PKS_C"/>
    <property type="match status" value="1"/>
</dbReference>
<dbReference type="InterPro" id="IPR036736">
    <property type="entry name" value="ACP-like_sf"/>
</dbReference>
<dbReference type="InterPro" id="IPR014030">
    <property type="entry name" value="Ketoacyl_synth_N"/>
</dbReference>
<evidence type="ECO:0000259" key="6">
    <source>
        <dbReference type="PROSITE" id="PS50075"/>
    </source>
</evidence>
<evidence type="ECO:0000259" key="8">
    <source>
        <dbReference type="PROSITE" id="PS52019"/>
    </source>
</evidence>
<evidence type="ECO:0000313" key="10">
    <source>
        <dbReference type="Proteomes" id="UP000654922"/>
    </source>
</evidence>
<dbReference type="InterPro" id="IPR009081">
    <property type="entry name" value="PP-bd_ACP"/>
</dbReference>
<dbReference type="InterPro" id="IPR020841">
    <property type="entry name" value="PKS_Beta-ketoAc_synthase_dom"/>
</dbReference>
<accession>A0A8H6PM30</accession>
<dbReference type="PROSITE" id="PS52019">
    <property type="entry name" value="PKS_MFAS_DH"/>
    <property type="match status" value="1"/>
</dbReference>
<dbReference type="Pfam" id="PF00975">
    <property type="entry name" value="Thioesterase"/>
    <property type="match status" value="1"/>
</dbReference>
<dbReference type="InterPro" id="IPR016039">
    <property type="entry name" value="Thiolase-like"/>
</dbReference>
<feature type="region of interest" description="N-terminal hotdog fold" evidence="4">
    <location>
        <begin position="1289"/>
        <end position="1424"/>
    </location>
</feature>
<dbReference type="NCBIfam" id="TIGR04532">
    <property type="entry name" value="PT_fungal_PKS"/>
    <property type="match status" value="1"/>
</dbReference>
<evidence type="ECO:0000256" key="4">
    <source>
        <dbReference type="PROSITE-ProRule" id="PRU01363"/>
    </source>
</evidence>
<dbReference type="Pfam" id="PF00698">
    <property type="entry name" value="Acyl_transf_1"/>
    <property type="match status" value="1"/>
</dbReference>
<dbReference type="Gene3D" id="3.30.70.3290">
    <property type="match status" value="1"/>
</dbReference>
<feature type="region of interest" description="Disordered" evidence="5">
    <location>
        <begin position="1896"/>
        <end position="1927"/>
    </location>
</feature>
<feature type="active site" description="Proton donor; for dehydratase activity" evidence="4">
    <location>
        <position position="1511"/>
    </location>
</feature>
<gene>
    <name evidence="9" type="ORF">CNMCM5623_001384</name>
</gene>
<dbReference type="InterPro" id="IPR018201">
    <property type="entry name" value="Ketoacyl_synth_AS"/>
</dbReference>
<evidence type="ECO:0000313" key="9">
    <source>
        <dbReference type="EMBL" id="KAF7157261.1"/>
    </source>
</evidence>
<keyword evidence="1" id="KW-0596">Phosphopantetheine</keyword>
<dbReference type="InterPro" id="IPR016036">
    <property type="entry name" value="Malonyl_transacylase_ACP-bd"/>
</dbReference>
<feature type="domain" description="Carrier" evidence="6">
    <location>
        <begin position="1789"/>
        <end position="1864"/>
    </location>
</feature>
<dbReference type="FunFam" id="3.10.129.110:FF:000001">
    <property type="entry name" value="Sterigmatocystin biosynthesis polyketide synthase"/>
    <property type="match status" value="1"/>
</dbReference>
<dbReference type="SMART" id="SM00827">
    <property type="entry name" value="PKS_AT"/>
    <property type="match status" value="1"/>
</dbReference>
<evidence type="ECO:0000256" key="5">
    <source>
        <dbReference type="SAM" id="MobiDB-lite"/>
    </source>
</evidence>
<dbReference type="FunFam" id="3.40.366.10:FF:000002">
    <property type="entry name" value="Probable polyketide synthase 2"/>
    <property type="match status" value="1"/>
</dbReference>
<reference evidence="9" key="1">
    <citation type="submission" date="2020-06" db="EMBL/GenBank/DDBJ databases">
        <title>Draft genome sequences of strains closely related to Aspergillus parafelis and Aspergillus hiratsukae.</title>
        <authorList>
            <person name="Dos Santos R.A.C."/>
            <person name="Rivero-Menendez O."/>
            <person name="Steenwyk J.L."/>
            <person name="Mead M.E."/>
            <person name="Goldman G.H."/>
            <person name="Alastruey-Izquierdo A."/>
            <person name="Rokas A."/>
        </authorList>
    </citation>
    <scope>NUCLEOTIDE SEQUENCE</scope>
    <source>
        <strain evidence="9">CNM-CM5623</strain>
    </source>
</reference>
<dbReference type="SUPFAM" id="SSF53901">
    <property type="entry name" value="Thiolase-like"/>
    <property type="match status" value="1"/>
</dbReference>
<evidence type="ECO:0000256" key="3">
    <source>
        <dbReference type="ARBA" id="ARBA00022679"/>
    </source>
</evidence>
<dbReference type="GO" id="GO:0006633">
    <property type="term" value="P:fatty acid biosynthetic process"/>
    <property type="evidence" value="ECO:0007669"/>
    <property type="project" value="InterPro"/>
</dbReference>
<dbReference type="PROSITE" id="PS00012">
    <property type="entry name" value="PHOSPHOPANTETHEINE"/>
    <property type="match status" value="1"/>
</dbReference>
<dbReference type="OrthoDB" id="329835at2759"/>
<organism evidence="9 10">
    <name type="scientific">Aspergillus felis</name>
    <dbReference type="NCBI Taxonomy" id="1287682"/>
    <lineage>
        <taxon>Eukaryota</taxon>
        <taxon>Fungi</taxon>
        <taxon>Dikarya</taxon>
        <taxon>Ascomycota</taxon>
        <taxon>Pezizomycotina</taxon>
        <taxon>Eurotiomycetes</taxon>
        <taxon>Eurotiomycetidae</taxon>
        <taxon>Eurotiales</taxon>
        <taxon>Aspergillaceae</taxon>
        <taxon>Aspergillus</taxon>
        <taxon>Aspergillus subgen. Fumigati</taxon>
    </lineage>
</organism>
<dbReference type="InterPro" id="IPR049900">
    <property type="entry name" value="PKS_mFAS_DH"/>
</dbReference>
<dbReference type="CDD" id="cd00833">
    <property type="entry name" value="PKS"/>
    <property type="match status" value="1"/>
</dbReference>
<dbReference type="Proteomes" id="UP000654922">
    <property type="component" value="Unassembled WGS sequence"/>
</dbReference>
<feature type="domain" description="Ketosynthase family 3 (KS3)" evidence="7">
    <location>
        <begin position="357"/>
        <end position="793"/>
    </location>
</feature>
<dbReference type="PANTHER" id="PTHR43775">
    <property type="entry name" value="FATTY ACID SYNTHASE"/>
    <property type="match status" value="1"/>
</dbReference>
<evidence type="ECO:0000256" key="2">
    <source>
        <dbReference type="ARBA" id="ARBA00022553"/>
    </source>
</evidence>
<feature type="domain" description="PKS/mFAS DH" evidence="8">
    <location>
        <begin position="1289"/>
        <end position="1598"/>
    </location>
</feature>
<dbReference type="InterPro" id="IPR014031">
    <property type="entry name" value="Ketoacyl_synth_C"/>
</dbReference>
<dbReference type="InterPro" id="IPR006162">
    <property type="entry name" value="Ppantetheine_attach_site"/>
</dbReference>
<dbReference type="Pfam" id="PF16073">
    <property type="entry name" value="SAT"/>
    <property type="match status" value="1"/>
</dbReference>
<proteinExistence type="predicted"/>